<evidence type="ECO:0000313" key="4">
    <source>
        <dbReference type="Proteomes" id="UP001497444"/>
    </source>
</evidence>
<dbReference type="EMBL" id="OZ020099">
    <property type="protein sequence ID" value="CAK9271347.1"/>
    <property type="molecule type" value="Genomic_DNA"/>
</dbReference>
<proteinExistence type="predicted"/>
<protein>
    <recommendedName>
        <fullName evidence="5">F-box protein</fullName>
    </recommendedName>
</protein>
<dbReference type="Gene3D" id="1.20.1280.50">
    <property type="match status" value="1"/>
</dbReference>
<dbReference type="SUPFAM" id="SSF81383">
    <property type="entry name" value="F-box domain"/>
    <property type="match status" value="1"/>
</dbReference>
<dbReference type="InterPro" id="IPR057039">
    <property type="entry name" value="At5g52880_ARM"/>
</dbReference>
<reference evidence="3" key="1">
    <citation type="submission" date="2024-02" db="EMBL/GenBank/DDBJ databases">
        <authorList>
            <consortium name="ELIXIR-Norway"/>
            <consortium name="Elixir Norway"/>
        </authorList>
    </citation>
    <scope>NUCLEOTIDE SEQUENCE</scope>
</reference>
<organism evidence="3 4">
    <name type="scientific">Sphagnum jensenii</name>
    <dbReference type="NCBI Taxonomy" id="128206"/>
    <lineage>
        <taxon>Eukaryota</taxon>
        <taxon>Viridiplantae</taxon>
        <taxon>Streptophyta</taxon>
        <taxon>Embryophyta</taxon>
        <taxon>Bryophyta</taxon>
        <taxon>Sphagnophytina</taxon>
        <taxon>Sphagnopsida</taxon>
        <taxon>Sphagnales</taxon>
        <taxon>Sphagnaceae</taxon>
        <taxon>Sphagnum</taxon>
    </lineage>
</organism>
<evidence type="ECO:0008006" key="5">
    <source>
        <dbReference type="Google" id="ProtNLM"/>
    </source>
</evidence>
<evidence type="ECO:0000313" key="3">
    <source>
        <dbReference type="EMBL" id="CAK9271347.1"/>
    </source>
</evidence>
<feature type="domain" description="F-box" evidence="1">
    <location>
        <begin position="119"/>
        <end position="157"/>
    </location>
</feature>
<dbReference type="InterPro" id="IPR001810">
    <property type="entry name" value="F-box_dom"/>
</dbReference>
<dbReference type="Pfam" id="PF12937">
    <property type="entry name" value="F-box-like"/>
    <property type="match status" value="1"/>
</dbReference>
<evidence type="ECO:0000259" key="1">
    <source>
        <dbReference type="Pfam" id="PF12937"/>
    </source>
</evidence>
<dbReference type="Pfam" id="PF24104">
    <property type="entry name" value="At5g52880_ARM"/>
    <property type="match status" value="1"/>
</dbReference>
<dbReference type="PANTHER" id="PTHR47744:SF1">
    <property type="entry name" value="OS05G0526300 PROTEIN"/>
    <property type="match status" value="1"/>
</dbReference>
<sequence>MQWRYRDLQLHSAITRRCDYAEACKELRGVVRAAYVNAPKALQGVIYNDILHAFQTMSGMDTSQHLIAARELLQTAEDILPKQRRTSAAHGYKTAAITWHRRHKNPEPQADSVQLSEDSLVYIFGFLDACSLATASAVCKAWNVAANEDSLWRAQFLSLSFAPDLNSKILSLVGIREGDDWQGRGDNTGQLVQNQVDKPIGLWRKAFDLARQGRVSRVFMSNRVFCPQCKGILWLPESKLKPMESKCVVKKQILDHHSLRPMSVDQVVRYVVHADLPNSSASSSSDSDEDEEEGQSFFRLWNVRKLDNNIVDRGFSAY</sequence>
<dbReference type="Proteomes" id="UP001497444">
    <property type="component" value="Chromosome 4"/>
</dbReference>
<accession>A0ABP0X178</accession>
<keyword evidence="4" id="KW-1185">Reference proteome</keyword>
<gene>
    <name evidence="3" type="ORF">CSSPJE1EN1_LOCUS16825</name>
</gene>
<dbReference type="InterPro" id="IPR036047">
    <property type="entry name" value="F-box-like_dom_sf"/>
</dbReference>
<evidence type="ECO:0000259" key="2">
    <source>
        <dbReference type="Pfam" id="PF24104"/>
    </source>
</evidence>
<feature type="domain" description="F-box protein At5g52880-like ARM repeats region" evidence="2">
    <location>
        <begin position="4"/>
        <end position="101"/>
    </location>
</feature>
<name>A0ABP0X178_9BRYO</name>
<dbReference type="PANTHER" id="PTHR47744">
    <property type="entry name" value="OS05G0526300 PROTEIN"/>
    <property type="match status" value="1"/>
</dbReference>